<dbReference type="OrthoDB" id="9154624at2"/>
<evidence type="ECO:0000313" key="2">
    <source>
        <dbReference type="Proteomes" id="UP000076852"/>
    </source>
</evidence>
<proteinExistence type="predicted"/>
<evidence type="ECO:0000313" key="1">
    <source>
        <dbReference type="EMBL" id="ANB73621.1"/>
    </source>
</evidence>
<evidence type="ECO:0008006" key="3">
    <source>
        <dbReference type="Google" id="ProtNLM"/>
    </source>
</evidence>
<organism evidence="1 2">
    <name type="scientific">Paraburkholderia phytofirmans OLGA172</name>
    <dbReference type="NCBI Taxonomy" id="1417228"/>
    <lineage>
        <taxon>Bacteria</taxon>
        <taxon>Pseudomonadati</taxon>
        <taxon>Pseudomonadota</taxon>
        <taxon>Betaproteobacteria</taxon>
        <taxon>Burkholderiales</taxon>
        <taxon>Burkholderiaceae</taxon>
        <taxon>Paraburkholderia</taxon>
    </lineage>
</organism>
<dbReference type="EMBL" id="CP014578">
    <property type="protein sequence ID" value="ANB73621.1"/>
    <property type="molecule type" value="Genomic_DNA"/>
</dbReference>
<dbReference type="Proteomes" id="UP000076852">
    <property type="component" value="Chromosome 1"/>
</dbReference>
<gene>
    <name evidence="1" type="ORF">AYM40_15595</name>
</gene>
<dbReference type="AlphaFoldDB" id="A0A160FM82"/>
<keyword evidence="2" id="KW-1185">Reference proteome</keyword>
<dbReference type="RefSeq" id="WP_063496998.1">
    <property type="nucleotide sequence ID" value="NZ_CP014578.1"/>
</dbReference>
<accession>A0A160FM82</accession>
<name>A0A160FM82_9BURK</name>
<sequence length="195" mass="22079">MLKRSKVGHYLADAWLNVIRSEYCAGHINSERSLQGHLFAELRQQMRDDGRQIFIEPRVDLVAEARIVRPDIVICNAKKVICVVELKYAPRGQAATEKDMRSIGAIAVDQTIEISVERYLGPRIPSKPYRISSTTLFAWAGVHKGGAQQSEVWTADDRFANHYFLELHALTKSDAEPRLVCNTNAFRRPKGYEAP</sequence>
<reference evidence="1 2" key="1">
    <citation type="journal article" date="2016" name="Gene">
        <title>PacBio SMRT assembly of a complex multi-replicon genome reveals chlorocatechol degradative operon in a region of genome plasticity.</title>
        <authorList>
            <person name="Ricker N."/>
            <person name="Shen S.Y."/>
            <person name="Goordial J."/>
            <person name="Jin S."/>
            <person name="Fulthorpe R.R."/>
        </authorList>
    </citation>
    <scope>NUCLEOTIDE SEQUENCE [LARGE SCALE GENOMIC DNA]</scope>
    <source>
        <strain evidence="1 2">OLGA172</strain>
    </source>
</reference>
<dbReference type="KEGG" id="buz:AYM40_15595"/>
<protein>
    <recommendedName>
        <fullName evidence="3">NERD domain-containing protein</fullName>
    </recommendedName>
</protein>